<comment type="caution">
    <text evidence="1">The sequence shown here is derived from an EMBL/GenBank/DDBJ whole genome shotgun (WGS) entry which is preliminary data.</text>
</comment>
<protein>
    <submittedName>
        <fullName evidence="1">Uncharacterized protein</fullName>
    </submittedName>
</protein>
<dbReference type="EMBL" id="AFRT01002754">
    <property type="protein sequence ID" value="ELU37278.1"/>
    <property type="molecule type" value="Genomic_DNA"/>
</dbReference>
<proteinExistence type="predicted"/>
<dbReference type="AlphaFoldDB" id="L8WKG5"/>
<reference evidence="1 2" key="1">
    <citation type="journal article" date="2013" name="Nat. Commun.">
        <title>The evolution and pathogenic mechanisms of the rice sheath blight pathogen.</title>
        <authorList>
            <person name="Zheng A."/>
            <person name="Lin R."/>
            <person name="Xu L."/>
            <person name="Qin P."/>
            <person name="Tang C."/>
            <person name="Ai P."/>
            <person name="Zhang D."/>
            <person name="Liu Y."/>
            <person name="Sun Z."/>
            <person name="Feng H."/>
            <person name="Wang Y."/>
            <person name="Chen Y."/>
            <person name="Liang X."/>
            <person name="Fu R."/>
            <person name="Li Q."/>
            <person name="Zhang J."/>
            <person name="Yu X."/>
            <person name="Xie Z."/>
            <person name="Ding L."/>
            <person name="Guan P."/>
            <person name="Tang J."/>
            <person name="Liang Y."/>
            <person name="Wang S."/>
            <person name="Deng Q."/>
            <person name="Li S."/>
            <person name="Zhu J."/>
            <person name="Wang L."/>
            <person name="Liu H."/>
            <person name="Li P."/>
        </authorList>
    </citation>
    <scope>NUCLEOTIDE SEQUENCE [LARGE SCALE GENOMIC DNA]</scope>
    <source>
        <strain evidence="2">AG-1 IA</strain>
    </source>
</reference>
<keyword evidence="2" id="KW-1185">Reference proteome</keyword>
<dbReference type="HOGENOM" id="CLU_1741811_0_0_1"/>
<dbReference type="Proteomes" id="UP000011668">
    <property type="component" value="Unassembled WGS sequence"/>
</dbReference>
<sequence length="150" mass="16349">MRLHFIPSFSLSTGTVLDFFTALGPKNPSSKPGSKYWSLVVSLCLASQTKRLVWTVPFELGSASPVGARTAILELCIENKDQRTGSIAAMVSWRFVSAFQPLIPRLASITVPRAKSLNGLYDWVLTILSGALSYSKAVSWRRKTTPGLGC</sequence>
<evidence type="ECO:0000313" key="1">
    <source>
        <dbReference type="EMBL" id="ELU37278.1"/>
    </source>
</evidence>
<gene>
    <name evidence="1" type="ORF">AG1IA_08692</name>
</gene>
<evidence type="ECO:0000313" key="2">
    <source>
        <dbReference type="Proteomes" id="UP000011668"/>
    </source>
</evidence>
<name>L8WKG5_THACA</name>
<accession>L8WKG5</accession>
<organism evidence="1 2">
    <name type="scientific">Thanatephorus cucumeris (strain AG1-IA)</name>
    <name type="common">Rice sheath blight fungus</name>
    <name type="synonym">Rhizoctonia solani</name>
    <dbReference type="NCBI Taxonomy" id="983506"/>
    <lineage>
        <taxon>Eukaryota</taxon>
        <taxon>Fungi</taxon>
        <taxon>Dikarya</taxon>
        <taxon>Basidiomycota</taxon>
        <taxon>Agaricomycotina</taxon>
        <taxon>Agaricomycetes</taxon>
        <taxon>Cantharellales</taxon>
        <taxon>Ceratobasidiaceae</taxon>
        <taxon>Rhizoctonia</taxon>
        <taxon>Rhizoctonia solani AG-1</taxon>
    </lineage>
</organism>